<dbReference type="Pfam" id="PF00583">
    <property type="entry name" value="Acetyltransf_1"/>
    <property type="match status" value="1"/>
</dbReference>
<dbReference type="PROSITE" id="PS51186">
    <property type="entry name" value="GNAT"/>
    <property type="match status" value="1"/>
</dbReference>
<keyword evidence="3" id="KW-1185">Reference proteome</keyword>
<dbReference type="Proteomes" id="UP000051888">
    <property type="component" value="Unassembled WGS sequence"/>
</dbReference>
<dbReference type="PANTHER" id="PTHR41700:SF1">
    <property type="entry name" value="N-ACETYLTRANSFERASE DOMAIN-CONTAINING PROTEIN"/>
    <property type="match status" value="1"/>
</dbReference>
<reference evidence="2 3" key="1">
    <citation type="submission" date="2015-09" db="EMBL/GenBank/DDBJ databases">
        <title>Genome sequencing project for genomic taxonomy and phylogenomics of Bacillus-like bacteria.</title>
        <authorList>
            <person name="Liu B."/>
            <person name="Wang J."/>
            <person name="Zhu Y."/>
            <person name="Liu G."/>
            <person name="Chen Q."/>
            <person name="Chen Z."/>
            <person name="Lan J."/>
            <person name="Che J."/>
            <person name="Ge C."/>
            <person name="Shi H."/>
            <person name="Pan Z."/>
            <person name="Liu X."/>
        </authorList>
    </citation>
    <scope>NUCLEOTIDE SEQUENCE [LARGE SCALE GENOMIC DNA]</scope>
    <source>
        <strain evidence="2 3">LMG 18435</strain>
    </source>
</reference>
<gene>
    <name evidence="2" type="ORF">AN964_12420</name>
</gene>
<dbReference type="AlphaFoldDB" id="A0A0Q3WSR4"/>
<comment type="caution">
    <text evidence="2">The sequence shown here is derived from an EMBL/GenBank/DDBJ whole genome shotgun (WGS) entry which is preliminary data.</text>
</comment>
<dbReference type="SUPFAM" id="SSF55729">
    <property type="entry name" value="Acyl-CoA N-acyltransferases (Nat)"/>
    <property type="match status" value="1"/>
</dbReference>
<evidence type="ECO:0000313" key="2">
    <source>
        <dbReference type="EMBL" id="KQL54218.1"/>
    </source>
</evidence>
<dbReference type="PATRIC" id="fig|157838.3.peg.2751"/>
<dbReference type="CDD" id="cd04301">
    <property type="entry name" value="NAT_SF"/>
    <property type="match status" value="1"/>
</dbReference>
<name>A0A0Q3WSR4_9BACI</name>
<dbReference type="InterPro" id="IPR000182">
    <property type="entry name" value="GNAT_dom"/>
</dbReference>
<dbReference type="GO" id="GO:0016747">
    <property type="term" value="F:acyltransferase activity, transferring groups other than amino-acyl groups"/>
    <property type="evidence" value="ECO:0007669"/>
    <property type="project" value="InterPro"/>
</dbReference>
<dbReference type="STRING" id="157838.AN964_12420"/>
<dbReference type="InterPro" id="IPR016181">
    <property type="entry name" value="Acyl_CoA_acyltransferase"/>
</dbReference>
<accession>A0A0Q3WSR4</accession>
<sequence>MMNNIVIRTLETIDELEELRRLESIIWSESESIPSSQTITAIKNGGMALGAFLEDVLIGFQYSFPGYDGKKVYLCSHTLGIHPDYQKLGIGEKLKLVQKEEALKKGYDLITWTYDPLETVNGYLNLHKLGARCSIYVENCYGEMQDNLNQGMPSDRFTVEWWIKEENPARPAQYKVGNMLIKPDRDSNGNLVPAEIDLKKDAADDYLFIPVPSDVQSMKKNDPELALSWRNGTREVFSHYFHKGWTAIDLFRSEIESDLCYYVLKK</sequence>
<feature type="domain" description="N-acetyltransferase" evidence="1">
    <location>
        <begin position="5"/>
        <end position="149"/>
    </location>
</feature>
<protein>
    <recommendedName>
        <fullName evidence="1">N-acetyltransferase domain-containing protein</fullName>
    </recommendedName>
</protein>
<organism evidence="2 3">
    <name type="scientific">Heyndrickxia shackletonii</name>
    <dbReference type="NCBI Taxonomy" id="157838"/>
    <lineage>
        <taxon>Bacteria</taxon>
        <taxon>Bacillati</taxon>
        <taxon>Bacillota</taxon>
        <taxon>Bacilli</taxon>
        <taxon>Bacillales</taxon>
        <taxon>Bacillaceae</taxon>
        <taxon>Heyndrickxia</taxon>
    </lineage>
</organism>
<evidence type="ECO:0000259" key="1">
    <source>
        <dbReference type="PROSITE" id="PS51186"/>
    </source>
</evidence>
<dbReference type="InterPro" id="IPR038764">
    <property type="entry name" value="GNAT_N_AcTrfase_prd"/>
</dbReference>
<proteinExistence type="predicted"/>
<evidence type="ECO:0000313" key="3">
    <source>
        <dbReference type="Proteomes" id="UP000051888"/>
    </source>
</evidence>
<dbReference type="PANTHER" id="PTHR41700">
    <property type="entry name" value="GCN5-RELATED N-ACETYLTRANSFERASE"/>
    <property type="match status" value="1"/>
</dbReference>
<dbReference type="Gene3D" id="3.40.630.30">
    <property type="match status" value="1"/>
</dbReference>
<dbReference type="EMBL" id="LJJC01000004">
    <property type="protein sequence ID" value="KQL54218.1"/>
    <property type="molecule type" value="Genomic_DNA"/>
</dbReference>
<dbReference type="RefSeq" id="WP_083489334.1">
    <property type="nucleotide sequence ID" value="NZ_JAAIWL010000025.1"/>
</dbReference>